<dbReference type="OrthoDB" id="7068596at2"/>
<keyword evidence="4" id="KW-1185">Reference proteome</keyword>
<comment type="caution">
    <text evidence="3">The sequence shown here is derived from an EMBL/GenBank/DDBJ whole genome shotgun (WGS) entry which is preliminary data.</text>
</comment>
<dbReference type="EMBL" id="VHSG01000014">
    <property type="protein sequence ID" value="TQV77602.1"/>
    <property type="molecule type" value="Genomic_DNA"/>
</dbReference>
<dbReference type="Proteomes" id="UP000319732">
    <property type="component" value="Unassembled WGS sequence"/>
</dbReference>
<dbReference type="Pfam" id="PF13511">
    <property type="entry name" value="DUF4124"/>
    <property type="match status" value="1"/>
</dbReference>
<evidence type="ECO:0000256" key="1">
    <source>
        <dbReference type="SAM" id="MobiDB-lite"/>
    </source>
</evidence>
<accession>A0A545TK45</accession>
<feature type="compositionally biased region" description="Basic and acidic residues" evidence="1">
    <location>
        <begin position="75"/>
        <end position="103"/>
    </location>
</feature>
<sequence>MAYHSLKTRLGLLVLVALPLWAPAEVYRWVDENGKVHFSDRKPQGKAAAEDISEAVSKTNIDDSTQQNQKLGDVFPKETAAEKALRQRQTQERQTRRQQHDKDCKRARKLLDVLRGRVYFVDENGQPYNISERERKEREAKLQAEINQYCG</sequence>
<gene>
    <name evidence="3" type="ORF">FKG94_14590</name>
</gene>
<evidence type="ECO:0000313" key="4">
    <source>
        <dbReference type="Proteomes" id="UP000319732"/>
    </source>
</evidence>
<feature type="region of interest" description="Disordered" evidence="1">
    <location>
        <begin position="39"/>
        <end position="103"/>
    </location>
</feature>
<evidence type="ECO:0000313" key="3">
    <source>
        <dbReference type="EMBL" id="TQV77602.1"/>
    </source>
</evidence>
<feature type="domain" description="DUF4124" evidence="2">
    <location>
        <begin position="14"/>
        <end position="58"/>
    </location>
</feature>
<proteinExistence type="predicted"/>
<name>A0A545TK45_9GAMM</name>
<feature type="compositionally biased region" description="Polar residues" evidence="1">
    <location>
        <begin position="56"/>
        <end position="70"/>
    </location>
</feature>
<evidence type="ECO:0000259" key="2">
    <source>
        <dbReference type="Pfam" id="PF13511"/>
    </source>
</evidence>
<reference evidence="3 4" key="1">
    <citation type="submission" date="2019-06" db="EMBL/GenBank/DDBJ databases">
        <title>Whole genome sequence for Cellvibrionaceae sp. R142.</title>
        <authorList>
            <person name="Wang G."/>
        </authorList>
    </citation>
    <scope>NUCLEOTIDE SEQUENCE [LARGE SCALE GENOMIC DNA]</scope>
    <source>
        <strain evidence="3 4">R142</strain>
    </source>
</reference>
<dbReference type="InterPro" id="IPR025392">
    <property type="entry name" value="DUF4124"/>
</dbReference>
<protein>
    <submittedName>
        <fullName evidence="3">DUF4124 domain-containing protein</fullName>
    </submittedName>
</protein>
<organism evidence="3 4">
    <name type="scientific">Exilibacterium tricleocarpae</name>
    <dbReference type="NCBI Taxonomy" id="2591008"/>
    <lineage>
        <taxon>Bacteria</taxon>
        <taxon>Pseudomonadati</taxon>
        <taxon>Pseudomonadota</taxon>
        <taxon>Gammaproteobacteria</taxon>
        <taxon>Cellvibrionales</taxon>
        <taxon>Cellvibrionaceae</taxon>
        <taxon>Exilibacterium</taxon>
    </lineage>
</organism>
<dbReference type="AlphaFoldDB" id="A0A545TK45"/>